<dbReference type="InterPro" id="IPR014717">
    <property type="entry name" value="Transl_elong_EF1B/ribsomal_bS6"/>
</dbReference>
<proteinExistence type="predicted"/>
<keyword evidence="1" id="KW-0472">Membrane</keyword>
<dbReference type="InterPro" id="IPR034756">
    <property type="entry name" value="T2SSM_b"/>
</dbReference>
<keyword evidence="3" id="KW-1185">Reference proteome</keyword>
<name>A0A7U7IA14_9GAMM</name>
<evidence type="ECO:0000313" key="2">
    <source>
        <dbReference type="EMBL" id="CAD5108984.1"/>
    </source>
</evidence>
<gene>
    <name evidence="2" type="ORF">PSEWESI4_03280</name>
</gene>
<sequence length="181" mass="20371">MRIHRLIFREHLQRLGKPGLCGAALIVLAFAHAVLGLLPAWLALEQLSERTALQSAQLARIERGDEAPPVASGQQLDDFRRNLPAQLDATSTIDRIYALANGERLSLARGEYALGVDTRTRLARYQIVLPVRGSYPQLRRFLHALLAEVPALVLEDLDFQRKQISETELEGRIRLTLYLSR</sequence>
<evidence type="ECO:0008006" key="4">
    <source>
        <dbReference type="Google" id="ProtNLM"/>
    </source>
</evidence>
<evidence type="ECO:0000313" key="3">
    <source>
        <dbReference type="Proteomes" id="UP000583387"/>
    </source>
</evidence>
<evidence type="ECO:0000256" key="1">
    <source>
        <dbReference type="SAM" id="Phobius"/>
    </source>
</evidence>
<feature type="transmembrane region" description="Helical" evidence="1">
    <location>
        <begin position="20"/>
        <end position="44"/>
    </location>
</feature>
<dbReference type="AlphaFoldDB" id="A0A7U7IA14"/>
<dbReference type="Gene3D" id="3.30.70.60">
    <property type="match status" value="1"/>
</dbReference>
<keyword evidence="1" id="KW-1133">Transmembrane helix</keyword>
<dbReference type="Pfam" id="PF10741">
    <property type="entry name" value="T2SSM_b"/>
    <property type="match status" value="1"/>
</dbReference>
<dbReference type="Proteomes" id="UP000583387">
    <property type="component" value="Unassembled WGS sequence"/>
</dbReference>
<dbReference type="EMBL" id="CAJFCI010000067">
    <property type="protein sequence ID" value="CAD5108984.1"/>
    <property type="molecule type" value="Genomic_DNA"/>
</dbReference>
<keyword evidence="1" id="KW-0812">Transmembrane</keyword>
<organism evidence="2 3">
    <name type="scientific">Zestomonas carbonaria</name>
    <dbReference type="NCBI Taxonomy" id="2762745"/>
    <lineage>
        <taxon>Bacteria</taxon>
        <taxon>Pseudomonadati</taxon>
        <taxon>Pseudomonadota</taxon>
        <taxon>Gammaproteobacteria</taxon>
        <taxon>Pseudomonadales</taxon>
        <taxon>Pseudomonadaceae</taxon>
        <taxon>Zestomonas</taxon>
    </lineage>
</organism>
<accession>A0A7U7IA14</accession>
<reference evidence="2 3" key="1">
    <citation type="submission" date="2020-08" db="EMBL/GenBank/DDBJ databases">
        <authorList>
            <person name="Criscuolo A."/>
        </authorList>
    </citation>
    <scope>NUCLEOTIDE SEQUENCE [LARGE SCALE GENOMIC DNA]</scope>
    <source>
        <strain evidence="2">CIP111764</strain>
    </source>
</reference>
<protein>
    <recommendedName>
        <fullName evidence="4">Pilus assembly protein PilO</fullName>
    </recommendedName>
</protein>
<dbReference type="RefSeq" id="WP_187672299.1">
    <property type="nucleotide sequence ID" value="NZ_CAJFCI010000067.1"/>
</dbReference>
<comment type="caution">
    <text evidence="2">The sequence shown here is derived from an EMBL/GenBank/DDBJ whole genome shotgun (WGS) entry which is preliminary data.</text>
</comment>